<evidence type="ECO:0000313" key="2">
    <source>
        <dbReference type="EMBL" id="MEQ0562513.1"/>
    </source>
</evidence>
<organism evidence="2 3">
    <name type="scientific">Amycolatopsis melonis</name>
    <dbReference type="NCBI Taxonomy" id="3156488"/>
    <lineage>
        <taxon>Bacteria</taxon>
        <taxon>Bacillati</taxon>
        <taxon>Actinomycetota</taxon>
        <taxon>Actinomycetes</taxon>
        <taxon>Pseudonocardiales</taxon>
        <taxon>Pseudonocardiaceae</taxon>
        <taxon>Amycolatopsis</taxon>
    </lineage>
</organism>
<gene>
    <name evidence="1" type="ORF">ABJI51_20955</name>
    <name evidence="2" type="ORF">ABJI51_25825</name>
</gene>
<keyword evidence="3" id="KW-1185">Reference proteome</keyword>
<dbReference type="Proteomes" id="UP001440984">
    <property type="component" value="Unassembled WGS sequence"/>
</dbReference>
<sequence length="119" mass="12894">MTDPEDLDRRVRVLEAEVLRLRDQFTVAASDAAAARSDAAAARVLAGGADRDAADLRDELRAHNQTLNALRETQLEHGQAIAEGFAKTDEKFATMAQGMAQIHTLLERLVPPGPANFSD</sequence>
<dbReference type="EMBL" id="JBDZYD010000010">
    <property type="protein sequence ID" value="MEQ0562513.1"/>
    <property type="molecule type" value="Genomic_DNA"/>
</dbReference>
<dbReference type="EMBL" id="JBDZYD010000007">
    <property type="protein sequence ID" value="MEQ0561563.1"/>
    <property type="molecule type" value="Genomic_DNA"/>
</dbReference>
<protein>
    <submittedName>
        <fullName evidence="2">Uncharacterized protein</fullName>
    </submittedName>
</protein>
<evidence type="ECO:0000313" key="1">
    <source>
        <dbReference type="EMBL" id="MEQ0561563.1"/>
    </source>
</evidence>
<comment type="caution">
    <text evidence="2">The sequence shown here is derived from an EMBL/GenBank/DDBJ whole genome shotgun (WGS) entry which is preliminary data.</text>
</comment>
<reference evidence="2 3" key="1">
    <citation type="submission" date="2024-05" db="EMBL/GenBank/DDBJ databases">
        <authorList>
            <person name="Zhao H."/>
            <person name="Xu Y."/>
            <person name="Lin S."/>
            <person name="Spain J.C."/>
            <person name="Zhou N.-Y."/>
        </authorList>
    </citation>
    <scope>NUCLEOTIDE SEQUENCE [LARGE SCALE GENOMIC DNA]</scope>
    <source>
        <strain evidence="2 3">NEAU-NG30</strain>
    </source>
</reference>
<evidence type="ECO:0000313" key="3">
    <source>
        <dbReference type="Proteomes" id="UP001440984"/>
    </source>
</evidence>
<dbReference type="RefSeq" id="WP_348952865.1">
    <property type="nucleotide sequence ID" value="NZ_JBDZYD010000007.1"/>
</dbReference>
<name>A0ABV0LJP0_9PSEU</name>
<proteinExistence type="predicted"/>
<accession>A0ABV0LJP0</accession>